<dbReference type="Proteomes" id="UP001172159">
    <property type="component" value="Unassembled WGS sequence"/>
</dbReference>
<dbReference type="Pfam" id="PF00023">
    <property type="entry name" value="Ank"/>
    <property type="match status" value="1"/>
</dbReference>
<proteinExistence type="predicted"/>
<feature type="region of interest" description="Disordered" evidence="3">
    <location>
        <begin position="938"/>
        <end position="988"/>
    </location>
</feature>
<protein>
    <recommendedName>
        <fullName evidence="4">NACHT domain-containing protein</fullName>
    </recommendedName>
</protein>
<comment type="caution">
    <text evidence="5">The sequence shown here is derived from an EMBL/GenBank/DDBJ whole genome shotgun (WGS) entry which is preliminary data.</text>
</comment>
<gene>
    <name evidence="5" type="ORF">B0T21DRAFT_350542</name>
</gene>
<name>A0AA40B2H2_9PEZI</name>
<evidence type="ECO:0000256" key="3">
    <source>
        <dbReference type="SAM" id="MobiDB-lite"/>
    </source>
</evidence>
<reference evidence="5" key="1">
    <citation type="submission" date="2023-06" db="EMBL/GenBank/DDBJ databases">
        <title>Genome-scale phylogeny and comparative genomics of the fungal order Sordariales.</title>
        <authorList>
            <consortium name="Lawrence Berkeley National Laboratory"/>
            <person name="Hensen N."/>
            <person name="Bonometti L."/>
            <person name="Westerberg I."/>
            <person name="Brannstrom I.O."/>
            <person name="Guillou S."/>
            <person name="Cros-Aarteil S."/>
            <person name="Calhoun S."/>
            <person name="Haridas S."/>
            <person name="Kuo A."/>
            <person name="Mondo S."/>
            <person name="Pangilinan J."/>
            <person name="Riley R."/>
            <person name="Labutti K."/>
            <person name="Andreopoulos B."/>
            <person name="Lipzen A."/>
            <person name="Chen C."/>
            <person name="Yanf M."/>
            <person name="Daum C."/>
            <person name="Ng V."/>
            <person name="Clum A."/>
            <person name="Steindorff A."/>
            <person name="Ohm R."/>
            <person name="Martin F."/>
            <person name="Silar P."/>
            <person name="Natvig D."/>
            <person name="Lalanne C."/>
            <person name="Gautier V."/>
            <person name="Ament-Velasquez S.L."/>
            <person name="Kruys A."/>
            <person name="Hutchinson M.I."/>
            <person name="Powell A.J."/>
            <person name="Barry K."/>
            <person name="Miller A.N."/>
            <person name="Grigoriev I.V."/>
            <person name="Debuchy R."/>
            <person name="Gladieux P."/>
            <person name="Thoren M.H."/>
            <person name="Johannesson H."/>
        </authorList>
    </citation>
    <scope>NUCLEOTIDE SEQUENCE</scope>
    <source>
        <strain evidence="5">CBS 540.89</strain>
    </source>
</reference>
<dbReference type="InterPro" id="IPR027417">
    <property type="entry name" value="P-loop_NTPase"/>
</dbReference>
<evidence type="ECO:0000259" key="4">
    <source>
        <dbReference type="PROSITE" id="PS50837"/>
    </source>
</evidence>
<dbReference type="PANTHER" id="PTHR10039:SF16">
    <property type="entry name" value="GPI INOSITOL-DEACYLASE"/>
    <property type="match status" value="1"/>
</dbReference>
<dbReference type="PANTHER" id="PTHR10039">
    <property type="entry name" value="AMELOGENIN"/>
    <property type="match status" value="1"/>
</dbReference>
<dbReference type="PROSITE" id="PS50088">
    <property type="entry name" value="ANK_REPEAT"/>
    <property type="match status" value="1"/>
</dbReference>
<accession>A0AA40B2H2</accession>
<keyword evidence="1" id="KW-0677">Repeat</keyword>
<dbReference type="InterPro" id="IPR036770">
    <property type="entry name" value="Ankyrin_rpt-contain_sf"/>
</dbReference>
<dbReference type="EMBL" id="JAUKTV010000010">
    <property type="protein sequence ID" value="KAK0726405.1"/>
    <property type="molecule type" value="Genomic_DNA"/>
</dbReference>
<evidence type="ECO:0000313" key="6">
    <source>
        <dbReference type="Proteomes" id="UP001172159"/>
    </source>
</evidence>
<dbReference type="SUPFAM" id="SSF48403">
    <property type="entry name" value="Ankyrin repeat"/>
    <property type="match status" value="1"/>
</dbReference>
<dbReference type="Pfam" id="PF24883">
    <property type="entry name" value="NPHP3_N"/>
    <property type="match status" value="1"/>
</dbReference>
<dbReference type="SUPFAM" id="SSF52540">
    <property type="entry name" value="P-loop containing nucleoside triphosphate hydrolases"/>
    <property type="match status" value="1"/>
</dbReference>
<sequence>MDPFSTAAGVIAVIQIADRVISFCKEYLEAARDAPSDLRLILVETSMLKTILDSLDFLTSCQHQPASSNYLFSSGGPIEACRKTLAELCQLFPSKGNSKKSKAKVTLTALAWPLKEGKARKLLSDLAQHKSTVSLALTSDMSRDIKDVKHAVMQLRTTLTDSEKREVYSWLRHTDPSSLHHRCCIQHEAGTGDWILRSNEWQNWLEGRRRCLWLHGIPGAGKTILASHLVTVLKDHCKECTVPTACVYYYCYFSNRQDESSPFLRWLIEQLCRRVDILPDCLYELFRAGSEPSLVDLLHVLETVIKGFERVYIVIDALDESLPRDDLLRVVRDLATDTRLQNVSLLATSRQYIDIENVMLEISAPISMRNSLLDEDICLFVKAQIANNWRLKRWPSDLQREAEDALATKAKGMFRWVVCQIDVLQRLQPNRDMISNALATLPETLDETYERVFLQIPKTARGFVHSAIKWIYAHSFHLGNNITCPILLDIIRKDLASRDRTTTTGYLFNEDLLRDFCGCLVSVAPERRDSTYEGTTLEWTVPTARFAHYTVWEFLESDRIRDGPADFFAVDKEVALVEYSRLVLTAAMDVGHTTYLKYANLHPDAEDRRHEQILEAEQALENDPNVYYVMLSILCAKRVLTKPLAPGFGCLNATIIDLLDTNKSHFGTLVRVADMMDCHTIWLHDGCNEENERVFYKASWIAHSNDDARTLCNLMWVDPTASLVKQFIGTWSESRVRRLFQDDVGFEYWLGSIDQRKFGFIFHGTVMGLLALDPWTQKRVELNGLIDLACDYFDPSKMLISLVGFHKHTAECTARVSCPVSRVLDLGANVTSRGYWATPLQIAAAARNFDTVELLLDAGADPNEIGDPDGLYWDDTSFLGENFNSFRLYSPLAACLKGLESYLVHNRVHRSTRDRRSVSDLLRRKGARNFIYYESSDGEDFEVTGPYDGELSEDDSDKQSRIGNAARSPQDASGGGESDRDDDNEGYR</sequence>
<keyword evidence="6" id="KW-1185">Reference proteome</keyword>
<dbReference type="Gene3D" id="1.25.40.20">
    <property type="entry name" value="Ankyrin repeat-containing domain"/>
    <property type="match status" value="1"/>
</dbReference>
<evidence type="ECO:0000256" key="2">
    <source>
        <dbReference type="PROSITE-ProRule" id="PRU00023"/>
    </source>
</evidence>
<keyword evidence="2" id="KW-0040">ANK repeat</keyword>
<feature type="repeat" description="ANK" evidence="2">
    <location>
        <begin position="835"/>
        <end position="867"/>
    </location>
</feature>
<dbReference type="InterPro" id="IPR056884">
    <property type="entry name" value="NPHP3-like_N"/>
</dbReference>
<dbReference type="AlphaFoldDB" id="A0AA40B2H2"/>
<dbReference type="InterPro" id="IPR002110">
    <property type="entry name" value="Ankyrin_rpt"/>
</dbReference>
<dbReference type="PROSITE" id="PS50837">
    <property type="entry name" value="NACHT"/>
    <property type="match status" value="1"/>
</dbReference>
<evidence type="ECO:0000313" key="5">
    <source>
        <dbReference type="EMBL" id="KAK0726405.1"/>
    </source>
</evidence>
<feature type="compositionally biased region" description="Acidic residues" evidence="3">
    <location>
        <begin position="979"/>
        <end position="988"/>
    </location>
</feature>
<dbReference type="SMART" id="SM00248">
    <property type="entry name" value="ANK"/>
    <property type="match status" value="1"/>
</dbReference>
<feature type="domain" description="NACHT" evidence="4">
    <location>
        <begin position="210"/>
        <end position="350"/>
    </location>
</feature>
<dbReference type="PROSITE" id="PS50297">
    <property type="entry name" value="ANK_REP_REGION"/>
    <property type="match status" value="1"/>
</dbReference>
<dbReference type="Gene3D" id="3.40.50.300">
    <property type="entry name" value="P-loop containing nucleotide triphosphate hydrolases"/>
    <property type="match status" value="1"/>
</dbReference>
<evidence type="ECO:0000256" key="1">
    <source>
        <dbReference type="ARBA" id="ARBA00022737"/>
    </source>
</evidence>
<dbReference type="InterPro" id="IPR007111">
    <property type="entry name" value="NACHT_NTPase"/>
</dbReference>
<organism evidence="5 6">
    <name type="scientific">Apiosordaria backusii</name>
    <dbReference type="NCBI Taxonomy" id="314023"/>
    <lineage>
        <taxon>Eukaryota</taxon>
        <taxon>Fungi</taxon>
        <taxon>Dikarya</taxon>
        <taxon>Ascomycota</taxon>
        <taxon>Pezizomycotina</taxon>
        <taxon>Sordariomycetes</taxon>
        <taxon>Sordariomycetidae</taxon>
        <taxon>Sordariales</taxon>
        <taxon>Lasiosphaeriaceae</taxon>
        <taxon>Apiosordaria</taxon>
    </lineage>
</organism>